<feature type="compositionally biased region" description="Low complexity" evidence="6">
    <location>
        <begin position="262"/>
        <end position="274"/>
    </location>
</feature>
<dbReference type="InterPro" id="IPR006773">
    <property type="entry name" value="Rpn13/ADRM1"/>
</dbReference>
<reference evidence="8" key="1">
    <citation type="submission" date="2013-12" db="EMBL/GenBank/DDBJ databases">
        <title>The Genome Sequence of Aphanomyces astaci APO3.</title>
        <authorList>
            <consortium name="The Broad Institute Genomics Platform"/>
            <person name="Russ C."/>
            <person name="Tyler B."/>
            <person name="van West P."/>
            <person name="Dieguez-Uribeondo J."/>
            <person name="Young S.K."/>
            <person name="Zeng Q."/>
            <person name="Gargeya S."/>
            <person name="Fitzgerald M."/>
            <person name="Abouelleil A."/>
            <person name="Alvarado L."/>
            <person name="Chapman S.B."/>
            <person name="Gainer-Dewar J."/>
            <person name="Goldberg J."/>
            <person name="Griggs A."/>
            <person name="Gujja S."/>
            <person name="Hansen M."/>
            <person name="Howarth C."/>
            <person name="Imamovic A."/>
            <person name="Ireland A."/>
            <person name="Larimer J."/>
            <person name="McCowan C."/>
            <person name="Murphy C."/>
            <person name="Pearson M."/>
            <person name="Poon T.W."/>
            <person name="Priest M."/>
            <person name="Roberts A."/>
            <person name="Saif S."/>
            <person name="Shea T."/>
            <person name="Sykes S."/>
            <person name="Wortman J."/>
            <person name="Nusbaum C."/>
            <person name="Birren B."/>
        </authorList>
    </citation>
    <scope>NUCLEOTIDE SEQUENCE [LARGE SCALE GENOMIC DNA]</scope>
    <source>
        <strain evidence="8">APO3</strain>
    </source>
</reference>
<evidence type="ECO:0000313" key="8">
    <source>
        <dbReference type="EMBL" id="ETV65893.1"/>
    </source>
</evidence>
<organism evidence="8">
    <name type="scientific">Aphanomyces astaci</name>
    <name type="common">Crayfish plague agent</name>
    <dbReference type="NCBI Taxonomy" id="112090"/>
    <lineage>
        <taxon>Eukaryota</taxon>
        <taxon>Sar</taxon>
        <taxon>Stramenopiles</taxon>
        <taxon>Oomycota</taxon>
        <taxon>Saprolegniomycetes</taxon>
        <taxon>Saprolegniales</taxon>
        <taxon>Verrucalvaceae</taxon>
        <taxon>Aphanomyces</taxon>
    </lineage>
</organism>
<comment type="subcellular location">
    <subcellularLocation>
        <location evidence="2">Cytoplasm</location>
    </subcellularLocation>
    <subcellularLocation>
        <location evidence="1">Nucleus</location>
    </subcellularLocation>
</comment>
<dbReference type="GO" id="GO:0008541">
    <property type="term" value="C:proteasome regulatory particle, lid subcomplex"/>
    <property type="evidence" value="ECO:0007669"/>
    <property type="project" value="TreeGrafter"/>
</dbReference>
<gene>
    <name evidence="8" type="ORF">H257_17533</name>
</gene>
<dbReference type="InterPro" id="IPR044868">
    <property type="entry name" value="Rpn13/ADRM1_Pru"/>
</dbReference>
<keyword evidence="4" id="KW-0647">Proteasome</keyword>
<keyword evidence="5" id="KW-0539">Nucleus</keyword>
<accession>W4FGK5</accession>
<dbReference type="FunFam" id="2.30.29.70:FF:000001">
    <property type="entry name" value="Proteasomal ubiquitin receptor ADRM1"/>
    <property type="match status" value="1"/>
</dbReference>
<evidence type="ECO:0000256" key="1">
    <source>
        <dbReference type="ARBA" id="ARBA00004123"/>
    </source>
</evidence>
<evidence type="ECO:0000256" key="4">
    <source>
        <dbReference type="ARBA" id="ARBA00022942"/>
    </source>
</evidence>
<dbReference type="Pfam" id="PF04683">
    <property type="entry name" value="Rpn13_ADRM1_Pru"/>
    <property type="match status" value="1"/>
</dbReference>
<dbReference type="PANTHER" id="PTHR12225:SF0">
    <property type="entry name" value="PROTEASOMAL UBIQUITIN RECEPTOR ADRM1"/>
    <property type="match status" value="1"/>
</dbReference>
<dbReference type="InterPro" id="IPR003903">
    <property type="entry name" value="UIM_dom"/>
</dbReference>
<dbReference type="GO" id="GO:0061133">
    <property type="term" value="F:endopeptidase activator activity"/>
    <property type="evidence" value="ECO:0007669"/>
    <property type="project" value="TreeGrafter"/>
</dbReference>
<dbReference type="InterPro" id="IPR038633">
    <property type="entry name" value="Rpn13/ADRM1_Pru_sf"/>
</dbReference>
<dbReference type="RefSeq" id="XP_009844645.1">
    <property type="nucleotide sequence ID" value="XM_009846343.1"/>
</dbReference>
<feature type="region of interest" description="Disordered" evidence="6">
    <location>
        <begin position="253"/>
        <end position="278"/>
    </location>
</feature>
<dbReference type="CDD" id="cd13314">
    <property type="entry name" value="PH_Rpn13"/>
    <property type="match status" value="1"/>
</dbReference>
<feature type="compositionally biased region" description="Low complexity" evidence="6">
    <location>
        <begin position="130"/>
        <end position="144"/>
    </location>
</feature>
<dbReference type="PANTHER" id="PTHR12225">
    <property type="entry name" value="ADHESION REGULATING MOLECULE 1 110 KDA CELL MEMBRANE GLYCOPROTEIN"/>
    <property type="match status" value="1"/>
</dbReference>
<sequence length="451" mass="48888">MFPQFGQTGGARSSLVEFNAGKMTAVAKEPGSTKLIVTPDIQKGKIALVRGDDQLLHFQWKNRTTGANVDDYILFPQDATFEKVDTSRPQDRVYVLQYKGSARRFFYWLQNKDSSKDAEQAKKVNDLINATTPPTASGTSARAPGGNGANPGGQLDHNAIMQMLGALGGGQEAAGGNGAPNSVQMAELQQILQHMGMPQGSNPNAASPVSSPVPHDHDSGHEDDDDDGQDDVNMEELSEEELLRLAIEESMRDVQDTEDDGVAPPSSSVPTPSSGGAGIQLADLQRAMALAQQQHSQRPVHISMSQLLQQPVVFELLHNPEVQAELLPHLPESIQTLEELLDTVGTWRRRRLIMHSAAHTTTAAMHWGVGTCPQHEQLQRDSVQLWVEPVGGTGAFRSWRRHPRVPGGDSRLGRQGQPIVASSALCTVGGVCPTSVWPIKSRDMKYWSSIG</sequence>
<dbReference type="Gene3D" id="1.10.2020.20">
    <property type="match status" value="1"/>
</dbReference>
<keyword evidence="3" id="KW-0963">Cytoplasm</keyword>
<dbReference type="GO" id="GO:0070628">
    <property type="term" value="F:proteasome binding"/>
    <property type="evidence" value="ECO:0007669"/>
    <property type="project" value="TreeGrafter"/>
</dbReference>
<dbReference type="VEuPathDB" id="FungiDB:H257_17533"/>
<proteinExistence type="predicted"/>
<dbReference type="PROSITE" id="PS50330">
    <property type="entry name" value="UIM"/>
    <property type="match status" value="1"/>
</dbReference>
<dbReference type="InterPro" id="IPR038108">
    <property type="entry name" value="RPN13_DEUBAD_sf"/>
</dbReference>
<evidence type="ECO:0000256" key="6">
    <source>
        <dbReference type="SAM" id="MobiDB-lite"/>
    </source>
</evidence>
<dbReference type="GO" id="GO:0005634">
    <property type="term" value="C:nucleus"/>
    <property type="evidence" value="ECO:0007669"/>
    <property type="project" value="UniProtKB-SubCell"/>
</dbReference>
<feature type="domain" description="Pru" evidence="7">
    <location>
        <begin position="10"/>
        <end position="131"/>
    </location>
</feature>
<dbReference type="Gene3D" id="2.30.29.70">
    <property type="entry name" value="Proteasomal ubiquitin receptor Rpn13/ADRM1"/>
    <property type="match status" value="1"/>
</dbReference>
<evidence type="ECO:0000256" key="3">
    <source>
        <dbReference type="ARBA" id="ARBA00022490"/>
    </source>
</evidence>
<feature type="compositionally biased region" description="Acidic residues" evidence="6">
    <location>
        <begin position="221"/>
        <end position="231"/>
    </location>
</feature>
<dbReference type="PROSITE" id="PS51917">
    <property type="entry name" value="PRU"/>
    <property type="match status" value="1"/>
</dbReference>
<name>W4FGK5_APHAT</name>
<protein>
    <recommendedName>
        <fullName evidence="7">Pru domain-containing protein</fullName>
    </recommendedName>
</protein>
<evidence type="ECO:0000256" key="2">
    <source>
        <dbReference type="ARBA" id="ARBA00004496"/>
    </source>
</evidence>
<evidence type="ECO:0000256" key="5">
    <source>
        <dbReference type="ARBA" id="ARBA00023242"/>
    </source>
</evidence>
<dbReference type="OrthoDB" id="340431at2759"/>
<feature type="compositionally biased region" description="Low complexity" evidence="6">
    <location>
        <begin position="201"/>
        <end position="213"/>
    </location>
</feature>
<evidence type="ECO:0000259" key="7">
    <source>
        <dbReference type="PROSITE" id="PS51917"/>
    </source>
</evidence>
<dbReference type="GeneID" id="20819529"/>
<dbReference type="AlphaFoldDB" id="W4FGK5"/>
<feature type="region of interest" description="Disordered" evidence="6">
    <location>
        <begin position="128"/>
        <end position="156"/>
    </location>
</feature>
<dbReference type="EMBL" id="KI913222">
    <property type="protein sequence ID" value="ETV65893.1"/>
    <property type="molecule type" value="Genomic_DNA"/>
</dbReference>
<feature type="region of interest" description="Disordered" evidence="6">
    <location>
        <begin position="196"/>
        <end position="231"/>
    </location>
</feature>
<dbReference type="GO" id="GO:0005737">
    <property type="term" value="C:cytoplasm"/>
    <property type="evidence" value="ECO:0007669"/>
    <property type="project" value="UniProtKB-SubCell"/>
</dbReference>